<evidence type="ECO:0000313" key="2">
    <source>
        <dbReference type="Proteomes" id="UP000030211"/>
    </source>
</evidence>
<dbReference type="OrthoDB" id="17529at10239"/>
<dbReference type="RefSeq" id="YP_009215542.1">
    <property type="nucleotide sequence ID" value="NC_028978.1"/>
</dbReference>
<accession>A0A0A0RM24</accession>
<gene>
    <name evidence="1" type="ORF">MURUCUTUMBU_39</name>
</gene>
<evidence type="ECO:0000313" key="1">
    <source>
        <dbReference type="EMBL" id="AIW03026.1"/>
    </source>
</evidence>
<sequence>MSINTTYPFTCNRGTINGREVASGYMEEAADAAELYEFDDRLTVAQYRTLQAAIRSGLPVVLTIAERGERPVARKVTAIVEYATIAPREAGNPVAGSGNLIRVSYWGFGHNVWLQDILGLDTPEVEFIDLPE</sequence>
<name>A0A0A0RM24_9CAUD</name>
<dbReference type="GeneID" id="26641825"/>
<dbReference type="EMBL" id="KM677211">
    <property type="protein sequence ID" value="AIW03026.1"/>
    <property type="molecule type" value="Genomic_DNA"/>
</dbReference>
<reference evidence="1 2" key="1">
    <citation type="submission" date="2014-09" db="EMBL/GenBank/DDBJ databases">
        <authorList>
            <person name="Maldonado-Vazquez N."/>
            <person name="Franco-Moreira L.J."/>
            <person name="Perez-Otero J."/>
            <person name="Alvelo-Aviles A.S."/>
            <person name="Andino-Figueroa P.C."/>
            <person name="Apiz-Saab J."/>
            <person name="Arroyo-Roldan J.G."/>
            <person name="Aviles-Rivera A."/>
            <person name="Cruz-Garcia L.G."/>
            <person name="Gomez-Garcia G."/>
            <person name="Gonzalez-Torres B.A."/>
            <person name="Grogan-Rivera S.M."/>
            <person name="Icazatti-Burtell A.M."/>
            <person name="Laboy-De-Jesus F.M."/>
            <person name="Marengo-Casul A.J."/>
            <person name="Megret-Gonzalez A.M."/>
            <person name="Melendez P.C."/>
            <person name="Molina-Rivera Z.K."/>
            <person name="Morales-Rivera A."/>
            <person name="Ortiz-Camacho K.C."/>
            <person name="Ortiz-Lopez E."/>
            <person name="Perez-Colon E.A."/>
            <person name="Ramos-Aponte K."/>
            <person name="Rivera-Dones A.E."/>
            <person name="Rivera-Garcia M.D."/>
            <person name="Rivera-Lebron J."/>
            <person name="Rivera-Medina Y.M."/>
            <person name="Rivera-Ortiz Y."/>
            <person name="Rodriguez-Lopez A."/>
            <person name="Rodriguez-Maldonado G."/>
            <person name="Rodriguez-Perez O.A."/>
            <person name="Sanchez-Henriquez C.D."/>
            <person name="Santiago-Ochoa D.A."/>
            <person name="Torres-Alvarez V.M."/>
            <person name="Zayas-Cruz A.D."/>
            <person name="Rubin M.R."/>
            <person name="Vazquez E."/>
            <person name="Anders K.R."/>
            <person name="Braun M.A."/>
            <person name="Delesalle V.A."/>
            <person name="Hughes L.E."/>
            <person name="Ware V.C."/>
            <person name="Bradley K.W."/>
            <person name="Barker L.P."/>
            <person name="Asai D.J."/>
            <person name="Bowman C.A."/>
            <person name="Russell D.A."/>
            <person name="Pope W.H."/>
            <person name="Jacobs-Sera D."/>
            <person name="Hendrix R.W."/>
            <person name="Hatfull G.F."/>
        </authorList>
    </citation>
    <scope>NUCLEOTIDE SEQUENCE [LARGE SCALE GENOMIC DNA]</scope>
</reference>
<dbReference type="Proteomes" id="UP000030211">
    <property type="component" value="Segment"/>
</dbReference>
<keyword evidence="2" id="KW-1185">Reference proteome</keyword>
<organism evidence="1 2">
    <name type="scientific">Mycobacterium phage Murucutumbu</name>
    <dbReference type="NCBI Taxonomy" id="1560286"/>
    <lineage>
        <taxon>Viruses</taxon>
        <taxon>Duplodnaviria</taxon>
        <taxon>Heunggongvirae</taxon>
        <taxon>Uroviricota</taxon>
        <taxon>Caudoviricetes</taxon>
        <taxon>Weiservirinae</taxon>
        <taxon>Anayavirus</taxon>
        <taxon>Anayavirus murucutumbu</taxon>
    </lineage>
</organism>
<protein>
    <submittedName>
        <fullName evidence="1">Uncharacterized protein</fullName>
    </submittedName>
</protein>
<dbReference type="KEGG" id="vg:26641825"/>
<proteinExistence type="predicted"/>